<keyword evidence="13" id="KW-1185">Reference proteome</keyword>
<evidence type="ECO:0000256" key="9">
    <source>
        <dbReference type="SAM" id="Coils"/>
    </source>
</evidence>
<dbReference type="InterPro" id="IPR024602">
    <property type="entry name" value="COG_su2_N"/>
</dbReference>
<dbReference type="GO" id="GO:0015031">
    <property type="term" value="P:protein transport"/>
    <property type="evidence" value="ECO:0007669"/>
    <property type="project" value="UniProtKB-KW"/>
</dbReference>
<keyword evidence="5" id="KW-0653">Protein transport</keyword>
<evidence type="ECO:0000259" key="11">
    <source>
        <dbReference type="Pfam" id="PF12022"/>
    </source>
</evidence>
<evidence type="ECO:0000313" key="12">
    <source>
        <dbReference type="EMBL" id="KAJ5075198.1"/>
    </source>
</evidence>
<evidence type="ECO:0000256" key="2">
    <source>
        <dbReference type="ARBA" id="ARBA00007603"/>
    </source>
</evidence>
<keyword evidence="9" id="KW-0175">Coiled coil</keyword>
<dbReference type="AlphaFoldDB" id="A0A9Q0LLV1"/>
<evidence type="ECO:0000256" key="8">
    <source>
        <dbReference type="ARBA" id="ARBA00031344"/>
    </source>
</evidence>
<evidence type="ECO:0000259" key="10">
    <source>
        <dbReference type="Pfam" id="PF06148"/>
    </source>
</evidence>
<feature type="coiled-coil region" evidence="9">
    <location>
        <begin position="79"/>
        <end position="110"/>
    </location>
</feature>
<evidence type="ECO:0000256" key="5">
    <source>
        <dbReference type="ARBA" id="ARBA00022927"/>
    </source>
</evidence>
<feature type="domain" description="Conserved oligomeric Golgi complex subunit 2 N-terminal" evidence="10">
    <location>
        <begin position="4"/>
        <end position="74"/>
    </location>
</feature>
<dbReference type="EMBL" id="JAPDFW010000066">
    <property type="protein sequence ID" value="KAJ5075198.1"/>
    <property type="molecule type" value="Genomic_DNA"/>
</dbReference>
<evidence type="ECO:0000256" key="6">
    <source>
        <dbReference type="ARBA" id="ARBA00023034"/>
    </source>
</evidence>
<comment type="subcellular location">
    <subcellularLocation>
        <location evidence="1">Golgi apparatus membrane</location>
        <topology evidence="1">Peripheral membrane protein</topology>
    </subcellularLocation>
</comment>
<dbReference type="GO" id="GO:0006891">
    <property type="term" value="P:intra-Golgi vesicle-mediated transport"/>
    <property type="evidence" value="ECO:0007669"/>
    <property type="project" value="TreeGrafter"/>
</dbReference>
<dbReference type="GO" id="GO:0000139">
    <property type="term" value="C:Golgi membrane"/>
    <property type="evidence" value="ECO:0007669"/>
    <property type="project" value="UniProtKB-SubCell"/>
</dbReference>
<dbReference type="GO" id="GO:0007030">
    <property type="term" value="P:Golgi organization"/>
    <property type="evidence" value="ECO:0007669"/>
    <property type="project" value="InterPro"/>
</dbReference>
<keyword evidence="4" id="KW-0813">Transport</keyword>
<dbReference type="Pfam" id="PF12022">
    <property type="entry name" value="COG2_C"/>
    <property type="match status" value="1"/>
</dbReference>
<dbReference type="PANTHER" id="PTHR12961:SF0">
    <property type="entry name" value="CONSERVED OLIGOMERIC GOLGI COMPLEX SUBUNIT 2"/>
    <property type="match status" value="1"/>
</dbReference>
<protein>
    <recommendedName>
        <fullName evidence="3">Conserved oligomeric Golgi complex subunit 2</fullName>
    </recommendedName>
    <alternativeName>
        <fullName evidence="8">Component of oligomeric Golgi complex 2</fullName>
    </alternativeName>
</protein>
<dbReference type="OrthoDB" id="332281at2759"/>
<dbReference type="Pfam" id="PF06148">
    <property type="entry name" value="COG2_N"/>
    <property type="match status" value="1"/>
</dbReference>
<name>A0A9Q0LLV1_ANAIG</name>
<accession>A0A9Q0LLV1</accession>
<evidence type="ECO:0000256" key="1">
    <source>
        <dbReference type="ARBA" id="ARBA00004395"/>
    </source>
</evidence>
<dbReference type="InterPro" id="IPR024603">
    <property type="entry name" value="COG_complex_COG2_C"/>
</dbReference>
<dbReference type="OMA" id="TFIDKCM"/>
<sequence>MSFLKPEYFFTDNFYVEEFIREARQALTLEQFLKELNNIHHILNNKLVDLINKDYSQFLSLSSNLIGIDNKIQHLLESLNIIKITLLELKENISNSKKELEVKIQHKKEVKDQIKIVKLIISINQLVEKIENLFTQFKSTKYPQMIEMIASHFCKLQILISSLQQKSASRINKQNGANQLDTSWEVEYAQNFLNGIKDRFVSIRNSLLLILENYSRIILEEKNQETTLNLLRSFMILRKPSKAEQNIKAIIQAPLSEIINQKNLSSKGLEFIYDQILNYIKKEFSFLFNLCNKHHLSDFSFLENSIWSAIEELIESEIPTISSTRYFELFNQNYRVSIKFLDQIKQNFIFDQQGIQKFVTHNSTKKFLKKWNLLAYFQICLLKISEEFNTLCNSTSLQDQEAIFLQSDMKISPDHSSFLLQISKKFWLQLSSCWNDKFYLDILIHKFLKLSFQLFSKLQVWISRQIAPTNQQKPSSQQLIFLIYDIQVLMKNIPELYNQNVLKSLRTNDKNQNIQQNNQITQENTNQQNTQIIQNIQQNEENSISVLFTQSLSDILDSLQQISQNINQIIIQNFTQICSKELEFVRKIKSKYHMTDKPTPTECSPSVSQIYTPFTSFLNSDLISNLIDQNSKFIWSKGLIQKLSTKYFNEVKDFITSVQETDNALKRFRFNLMNTSPNSQENSQKNEEESYIQKIYHQVILDITEFKKISLSLLSQNESISQDEEIIKIFSQMSEYINSLKILL</sequence>
<comment type="caution">
    <text evidence="12">The sequence shown here is derived from an EMBL/GenBank/DDBJ whole genome shotgun (WGS) entry which is preliminary data.</text>
</comment>
<dbReference type="InterPro" id="IPR009316">
    <property type="entry name" value="COG2"/>
</dbReference>
<comment type="similarity">
    <text evidence="2">Belongs to the COG2 family.</text>
</comment>
<proteinExistence type="inferred from homology"/>
<keyword evidence="7" id="KW-0472">Membrane</keyword>
<organism evidence="12 13">
    <name type="scientific">Anaeramoeba ignava</name>
    <name type="common">Anaerobic marine amoeba</name>
    <dbReference type="NCBI Taxonomy" id="1746090"/>
    <lineage>
        <taxon>Eukaryota</taxon>
        <taxon>Metamonada</taxon>
        <taxon>Anaeramoebidae</taxon>
        <taxon>Anaeramoeba</taxon>
    </lineage>
</organism>
<reference evidence="12" key="1">
    <citation type="submission" date="2022-10" db="EMBL/GenBank/DDBJ databases">
        <title>Novel sulphate-reducing endosymbionts in the free-living metamonad Anaeramoeba.</title>
        <authorList>
            <person name="Jerlstrom-Hultqvist J."/>
            <person name="Cepicka I."/>
            <person name="Gallot-Lavallee L."/>
            <person name="Salas-Leiva D."/>
            <person name="Curtis B.A."/>
            <person name="Zahonova K."/>
            <person name="Pipaliya S."/>
            <person name="Dacks J."/>
            <person name="Roger A.J."/>
        </authorList>
    </citation>
    <scope>NUCLEOTIDE SEQUENCE</scope>
    <source>
        <strain evidence="12">BMAN</strain>
    </source>
</reference>
<feature type="domain" description="COG complex component COG2 C-terminal" evidence="11">
    <location>
        <begin position="369"/>
        <end position="703"/>
    </location>
</feature>
<evidence type="ECO:0000256" key="7">
    <source>
        <dbReference type="ARBA" id="ARBA00023136"/>
    </source>
</evidence>
<evidence type="ECO:0000256" key="3">
    <source>
        <dbReference type="ARBA" id="ARBA00020977"/>
    </source>
</evidence>
<dbReference type="GO" id="GO:0017119">
    <property type="term" value="C:Golgi transport complex"/>
    <property type="evidence" value="ECO:0007669"/>
    <property type="project" value="TreeGrafter"/>
</dbReference>
<gene>
    <name evidence="12" type="ORF">M0811_07551</name>
</gene>
<evidence type="ECO:0000313" key="13">
    <source>
        <dbReference type="Proteomes" id="UP001149090"/>
    </source>
</evidence>
<dbReference type="PANTHER" id="PTHR12961">
    <property type="entry name" value="CONSERVED OLIGOMERIC GOLGI COMPLEX COMPONENT 2"/>
    <property type="match status" value="1"/>
</dbReference>
<evidence type="ECO:0000256" key="4">
    <source>
        <dbReference type="ARBA" id="ARBA00022448"/>
    </source>
</evidence>
<keyword evidence="6" id="KW-0333">Golgi apparatus</keyword>
<dbReference type="Proteomes" id="UP001149090">
    <property type="component" value="Unassembled WGS sequence"/>
</dbReference>